<dbReference type="Proteomes" id="UP000290849">
    <property type="component" value="Unassembled WGS sequence"/>
</dbReference>
<dbReference type="InterPro" id="IPR036148">
    <property type="entry name" value="MmgE/PrpD_sf"/>
</dbReference>
<evidence type="ECO:0000259" key="2">
    <source>
        <dbReference type="Pfam" id="PF03972"/>
    </source>
</evidence>
<feature type="domain" description="MmgE/PrpD C-terminal" evidence="3">
    <location>
        <begin position="303"/>
        <end position="486"/>
    </location>
</feature>
<feature type="domain" description="MmgE/PrpD N-terminal" evidence="2">
    <location>
        <begin position="45"/>
        <end position="274"/>
    </location>
</feature>
<dbReference type="Pfam" id="PF19305">
    <property type="entry name" value="MmgE_PrpD_C"/>
    <property type="match status" value="1"/>
</dbReference>
<dbReference type="InterPro" id="IPR045337">
    <property type="entry name" value="MmgE_PrpD_C"/>
</dbReference>
<dbReference type="GO" id="GO:0016829">
    <property type="term" value="F:lyase activity"/>
    <property type="evidence" value="ECO:0007669"/>
    <property type="project" value="InterPro"/>
</dbReference>
<dbReference type="InterPro" id="IPR005656">
    <property type="entry name" value="MmgE_PrpD"/>
</dbReference>
<evidence type="ECO:0000259" key="3">
    <source>
        <dbReference type="Pfam" id="PF19305"/>
    </source>
</evidence>
<reference evidence="4 5" key="1">
    <citation type="journal article" date="2017" name="Int. J. Syst. Evol. Microbiol.">
        <title>Achromobacter aloeverae sp. nov., isolated from the root of Aloe vera (L.) Burm.f.</title>
        <authorList>
            <person name="Kuncharoen N."/>
            <person name="Muramatsu Y."/>
            <person name="Shibata C."/>
            <person name="Kamakura Y."/>
            <person name="Nakagawa Y."/>
            <person name="Tanasupawat S."/>
        </authorList>
    </citation>
    <scope>NUCLEOTIDE SEQUENCE [LARGE SCALE GENOMIC DNA]</scope>
    <source>
        <strain evidence="4 5">AVA-1</strain>
    </source>
</reference>
<dbReference type="InterPro" id="IPR042188">
    <property type="entry name" value="MmgE/PrpD_sf_2"/>
</dbReference>
<evidence type="ECO:0000313" key="5">
    <source>
        <dbReference type="Proteomes" id="UP000290849"/>
    </source>
</evidence>
<dbReference type="InterPro" id="IPR042183">
    <property type="entry name" value="MmgE/PrpD_sf_1"/>
</dbReference>
<dbReference type="InterPro" id="IPR045336">
    <property type="entry name" value="MmgE_PrpD_N"/>
</dbReference>
<dbReference type="EMBL" id="PYAL01000001">
    <property type="protein sequence ID" value="RXN93273.1"/>
    <property type="molecule type" value="Genomic_DNA"/>
</dbReference>
<protein>
    <submittedName>
        <fullName evidence="4">MmgE/PrpD family protein</fullName>
    </submittedName>
</protein>
<proteinExistence type="inferred from homology"/>
<dbReference type="Pfam" id="PF03972">
    <property type="entry name" value="MmgE_PrpD_N"/>
    <property type="match status" value="1"/>
</dbReference>
<dbReference type="PANTHER" id="PTHR16943:SF8">
    <property type="entry name" value="2-METHYLCITRATE DEHYDRATASE"/>
    <property type="match status" value="1"/>
</dbReference>
<evidence type="ECO:0000256" key="1">
    <source>
        <dbReference type="ARBA" id="ARBA00006174"/>
    </source>
</evidence>
<comment type="caution">
    <text evidence="4">The sequence shown here is derived from an EMBL/GenBank/DDBJ whole genome shotgun (WGS) entry which is preliminary data.</text>
</comment>
<dbReference type="Gene3D" id="1.10.4100.10">
    <property type="entry name" value="2-methylcitrate dehydratase PrpD"/>
    <property type="match status" value="1"/>
</dbReference>
<organism evidence="4 5">
    <name type="scientific">Achromobacter aloeverae</name>
    <dbReference type="NCBI Taxonomy" id="1750518"/>
    <lineage>
        <taxon>Bacteria</taxon>
        <taxon>Pseudomonadati</taxon>
        <taxon>Pseudomonadota</taxon>
        <taxon>Betaproteobacteria</taxon>
        <taxon>Burkholderiales</taxon>
        <taxon>Alcaligenaceae</taxon>
        <taxon>Achromobacter</taxon>
    </lineage>
</organism>
<dbReference type="AlphaFoldDB" id="A0A4Q1HRV7"/>
<dbReference type="PANTHER" id="PTHR16943">
    <property type="entry name" value="2-METHYLCITRATE DEHYDRATASE-RELATED"/>
    <property type="match status" value="1"/>
</dbReference>
<sequence length="508" mass="53241">MSTRRMDIDVPAAPRERGAMEMEADTAQDAAATATPGLAQWLGARVAALRYEDLPSPALHGARMGILDTVGVTLAGSGEPAARMAEQALDGGAGPALRLGTRQRLGVLDAALVNGTAAHALDFDDSSNTMGGHPSAPLVSALLPLAEQLDSAGRDLITAYAAGFETETKLGMAVNLHHYRKGWHPTATLGCFGAAAACARLMGLDGTATATALALAASFASGIKANFGTMTKPLHVGHCARNGLYAARLAQRGFTANAADVFEHRQGFLDVFNGPGAHDAGKAMAAWADPYDLVAPGIAFKQYPCCGSTHPAIDAMLALVREHRPRLEDVAAIDVAIHSRRLAHTNRPRPRGALDAKFSLQYVVARALADGRVAEVDFGDDAWRDPRIAALLPRVRVAAYDEAAGARIAEIATASRGQVDASNHFAAHVVLALRDGRVLRASVDQALGRTSAHPLPPALLRHKFLLCAGTALREDAVEGIADIIDDIDALPRVAALTLRIEQAVRGGD</sequence>
<evidence type="ECO:0000313" key="4">
    <source>
        <dbReference type="EMBL" id="RXN93273.1"/>
    </source>
</evidence>
<name>A0A4Q1HRV7_9BURK</name>
<comment type="similarity">
    <text evidence="1">Belongs to the PrpD family.</text>
</comment>
<keyword evidence="5" id="KW-1185">Reference proteome</keyword>
<dbReference type="Gene3D" id="3.30.1330.120">
    <property type="entry name" value="2-methylcitrate dehydratase PrpD"/>
    <property type="match status" value="1"/>
</dbReference>
<dbReference type="SUPFAM" id="SSF103378">
    <property type="entry name" value="2-methylcitrate dehydratase PrpD"/>
    <property type="match status" value="1"/>
</dbReference>
<accession>A0A4Q1HRV7</accession>
<gene>
    <name evidence="4" type="ORF">C7R54_06125</name>
</gene>